<feature type="region of interest" description="Disordered" evidence="1">
    <location>
        <begin position="1"/>
        <end position="58"/>
    </location>
</feature>
<feature type="compositionally biased region" description="Polar residues" evidence="1">
    <location>
        <begin position="132"/>
        <end position="143"/>
    </location>
</feature>
<gene>
    <name evidence="3" type="ORF">WMO64_08995</name>
</gene>
<keyword evidence="2" id="KW-0812">Transmembrane</keyword>
<organism evidence="3 4">
    <name type="scientific">Pseudoflavonifractor intestinihominis</name>
    <dbReference type="NCBI Taxonomy" id="3133171"/>
    <lineage>
        <taxon>Bacteria</taxon>
        <taxon>Bacillati</taxon>
        <taxon>Bacillota</taxon>
        <taxon>Clostridia</taxon>
        <taxon>Eubacteriales</taxon>
        <taxon>Oscillospiraceae</taxon>
        <taxon>Pseudoflavonifractor</taxon>
    </lineage>
</organism>
<comment type="caution">
    <text evidence="3">The sequence shown here is derived from an EMBL/GenBank/DDBJ whole genome shotgun (WGS) entry which is preliminary data.</text>
</comment>
<keyword evidence="2" id="KW-1133">Transmembrane helix</keyword>
<proteinExistence type="predicted"/>
<sequence length="394" mass="43263">MKRKDVRHEPPLEHKLPSEDTLPEQFPLPEEYMIPPEPSPGPERAPLPPEFHSSGKNNSFRMKRKNIWRMATMLFSLILLAVAVYEAGLPEAGDMTSSIPPDDATQVQPNDNSMQVPPSAEELPPDPPDDATQVQPNDNSMQVPPSAEELPPEPKEESSIYTATIGGSYGLIDVTLADPETISSAKITMFDQISGETYYEDQFGAGIPQEDIKTGHYSTTYYNYVPDFEAYWAANGEGAFPDFAFTLTIERTDGESEEYASEHMGDGPSSISVRYEKDAGAVKVRLYNLLGEDFIPVVCGAPEDAAGETVSVTVFVDGQPIPQENYTVADETEESQVSHMDTPDEVETVTDYIRVITATLPQPISADAKATVALDMELNGHRFTSKNPIIDPLV</sequence>
<protein>
    <recommendedName>
        <fullName evidence="5">DUF4179 domain-containing protein</fullName>
    </recommendedName>
</protein>
<feature type="transmembrane region" description="Helical" evidence="2">
    <location>
        <begin position="66"/>
        <end position="85"/>
    </location>
</feature>
<dbReference type="Proteomes" id="UP001464378">
    <property type="component" value="Unassembled WGS sequence"/>
</dbReference>
<accession>A0ABV1E8G8</accession>
<evidence type="ECO:0000256" key="1">
    <source>
        <dbReference type="SAM" id="MobiDB-lite"/>
    </source>
</evidence>
<dbReference type="EMBL" id="JBBMFK010000013">
    <property type="protein sequence ID" value="MEQ2443607.1"/>
    <property type="molecule type" value="Genomic_DNA"/>
</dbReference>
<feature type="compositionally biased region" description="Basic and acidic residues" evidence="1">
    <location>
        <begin position="1"/>
        <end position="18"/>
    </location>
</feature>
<feature type="compositionally biased region" description="Polar residues" evidence="1">
    <location>
        <begin position="95"/>
        <end position="116"/>
    </location>
</feature>
<feature type="region of interest" description="Disordered" evidence="1">
    <location>
        <begin position="95"/>
        <end position="157"/>
    </location>
</feature>
<dbReference type="RefSeq" id="WP_349231751.1">
    <property type="nucleotide sequence ID" value="NZ_JBBMFK010000013.1"/>
</dbReference>
<keyword evidence="2" id="KW-0472">Membrane</keyword>
<evidence type="ECO:0000313" key="4">
    <source>
        <dbReference type="Proteomes" id="UP001464378"/>
    </source>
</evidence>
<evidence type="ECO:0000256" key="2">
    <source>
        <dbReference type="SAM" id="Phobius"/>
    </source>
</evidence>
<name>A0ABV1E8G8_9FIRM</name>
<evidence type="ECO:0008006" key="5">
    <source>
        <dbReference type="Google" id="ProtNLM"/>
    </source>
</evidence>
<reference evidence="3 4" key="1">
    <citation type="submission" date="2024-03" db="EMBL/GenBank/DDBJ databases">
        <title>Human intestinal bacterial collection.</title>
        <authorList>
            <person name="Pauvert C."/>
            <person name="Hitch T.C.A."/>
            <person name="Clavel T."/>
        </authorList>
    </citation>
    <scope>NUCLEOTIDE SEQUENCE [LARGE SCALE GENOMIC DNA]</scope>
    <source>
        <strain evidence="3 4">CLA-AP-H29</strain>
    </source>
</reference>
<keyword evidence="4" id="KW-1185">Reference proteome</keyword>
<evidence type="ECO:0000313" key="3">
    <source>
        <dbReference type="EMBL" id="MEQ2443607.1"/>
    </source>
</evidence>
<feature type="compositionally biased region" description="Pro residues" evidence="1">
    <location>
        <begin position="35"/>
        <end position="49"/>
    </location>
</feature>